<evidence type="ECO:0000259" key="5">
    <source>
        <dbReference type="Pfam" id="PF25076"/>
    </source>
</evidence>
<dbReference type="SUPFAM" id="SSF57716">
    <property type="entry name" value="Glucocorticoid receptor-like (DNA-binding domain)"/>
    <property type="match status" value="1"/>
</dbReference>
<comment type="subcellular location">
    <subcellularLocation>
        <location evidence="1">Nucleus</location>
    </subcellularLocation>
</comment>
<keyword evidence="7" id="KW-1185">Reference proteome</keyword>
<evidence type="ECO:0000313" key="6">
    <source>
        <dbReference type="Ensembl" id="ENSSLDP00000008328.1"/>
    </source>
</evidence>
<dbReference type="Ensembl" id="ENSSLDT00000008598.1">
    <property type="protein sequence ID" value="ENSSLDP00000008328.1"/>
    <property type="gene ID" value="ENSSLDG00000006619.1"/>
</dbReference>
<feature type="domain" description="FHL1/2/3/5 N-terminal LIM" evidence="5">
    <location>
        <begin position="8"/>
        <end position="35"/>
    </location>
</feature>
<reference evidence="6" key="1">
    <citation type="submission" date="2025-08" db="UniProtKB">
        <authorList>
            <consortium name="Ensembl"/>
        </authorList>
    </citation>
    <scope>IDENTIFICATION</scope>
</reference>
<evidence type="ECO:0000313" key="7">
    <source>
        <dbReference type="Proteomes" id="UP000261360"/>
    </source>
</evidence>
<keyword evidence="3" id="KW-0862">Zinc</keyword>
<dbReference type="GO" id="GO:0030018">
    <property type="term" value="C:Z disc"/>
    <property type="evidence" value="ECO:0007669"/>
    <property type="project" value="TreeGrafter"/>
</dbReference>
<proteinExistence type="predicted"/>
<dbReference type="GO" id="GO:0005634">
    <property type="term" value="C:nucleus"/>
    <property type="evidence" value="ECO:0007669"/>
    <property type="project" value="UniProtKB-SubCell"/>
</dbReference>
<dbReference type="GO" id="GO:0003712">
    <property type="term" value="F:transcription coregulator activity"/>
    <property type="evidence" value="ECO:0007669"/>
    <property type="project" value="TreeGrafter"/>
</dbReference>
<dbReference type="PANTHER" id="PTHR24205:SF7">
    <property type="entry name" value="FOUR AND A HALF LIM DOMAINS PROTEIN 5"/>
    <property type="match status" value="1"/>
</dbReference>
<sequence length="72" mass="8132">MSTSERFDCHYCKDSLLGKKYIMKEDTQYCTKCYENLFANCCEGCSSPIGCNCKVRKHQCCPKGNGSDITNV</sequence>
<reference evidence="6" key="2">
    <citation type="submission" date="2025-09" db="UniProtKB">
        <authorList>
            <consortium name="Ensembl"/>
        </authorList>
    </citation>
    <scope>IDENTIFICATION</scope>
</reference>
<protein>
    <recommendedName>
        <fullName evidence="5">FHL1/2/3/5 N-terminal LIM domain-containing protein</fullName>
    </recommendedName>
</protein>
<keyword evidence="3" id="KW-0440">LIM domain</keyword>
<keyword evidence="3" id="KW-0479">Metal-binding</keyword>
<evidence type="ECO:0000256" key="4">
    <source>
        <dbReference type="ARBA" id="ARBA00023242"/>
    </source>
</evidence>
<dbReference type="AlphaFoldDB" id="A0A3B4X6N4"/>
<keyword evidence="4" id="KW-0539">Nucleus</keyword>
<keyword evidence="2" id="KW-0677">Repeat</keyword>
<dbReference type="GeneTree" id="ENSGT00950000183028"/>
<evidence type="ECO:0000256" key="2">
    <source>
        <dbReference type="ARBA" id="ARBA00022737"/>
    </source>
</evidence>
<dbReference type="PANTHER" id="PTHR24205">
    <property type="entry name" value="FOUR AND A HALF LIM DOMAINS PROTEIN"/>
    <property type="match status" value="1"/>
</dbReference>
<dbReference type="Gene3D" id="2.10.110.10">
    <property type="entry name" value="Cysteine Rich Protein"/>
    <property type="match status" value="1"/>
</dbReference>
<accession>A0A3B4X6N4</accession>
<organism evidence="6 7">
    <name type="scientific">Seriola lalandi dorsalis</name>
    <dbReference type="NCBI Taxonomy" id="1841481"/>
    <lineage>
        <taxon>Eukaryota</taxon>
        <taxon>Metazoa</taxon>
        <taxon>Chordata</taxon>
        <taxon>Craniata</taxon>
        <taxon>Vertebrata</taxon>
        <taxon>Euteleostomi</taxon>
        <taxon>Actinopterygii</taxon>
        <taxon>Neopterygii</taxon>
        <taxon>Teleostei</taxon>
        <taxon>Neoteleostei</taxon>
        <taxon>Acanthomorphata</taxon>
        <taxon>Carangaria</taxon>
        <taxon>Carangiformes</taxon>
        <taxon>Carangidae</taxon>
        <taxon>Seriola</taxon>
    </lineage>
</organism>
<dbReference type="Proteomes" id="UP000261360">
    <property type="component" value="Unplaced"/>
</dbReference>
<evidence type="ECO:0000256" key="1">
    <source>
        <dbReference type="ARBA" id="ARBA00004123"/>
    </source>
</evidence>
<dbReference type="Pfam" id="PF25076">
    <property type="entry name" value="LIM_FHL2-3_N"/>
    <property type="match status" value="1"/>
</dbReference>
<dbReference type="InterPro" id="IPR056807">
    <property type="entry name" value="LIM_FHL1/2/3/5_N"/>
</dbReference>
<name>A0A3B4X6N4_SERLL</name>
<evidence type="ECO:0000256" key="3">
    <source>
        <dbReference type="ARBA" id="ARBA00023038"/>
    </source>
</evidence>